<dbReference type="SMART" id="SM00220">
    <property type="entry name" value="S_TKc"/>
    <property type="match status" value="1"/>
</dbReference>
<dbReference type="InterPro" id="IPR024788">
    <property type="entry name" value="Malectin-like_Carb-bd_dom"/>
</dbReference>
<keyword evidence="16" id="KW-0675">Receptor</keyword>
<dbReference type="AlphaFoldDB" id="A0A2I0AAF8"/>
<sequence>MLCKSVIYGVNHGRTTKSSDTHAVILQTTSHSRLLPAKPPTRPCLPWPSPSPALFLFVYLTFRRPAMAGGEKNGIPSPIFSLLLSLLLLPPPPSLAAGKAPTSPAASVFSPSDSYLLDCGSPKSVQLPDGRTFRSEPQSSSFLSTDEDIRISAAGDTSAAAAGPIYYTARVFSDSSTYSFFISKPGRHWIRLHFLPFPTPNYNLSAGVFSVNTEDFVLLRDFSVPAAGDIPVVKEYLISIDNERLYLTFKPKRGSFAFINAVEVVSAPDSLISTSATGMNPISQFSGLNNYALQVVSRINVGGPAIPPENDTLSRLWQPDSFLKPPAPVDRVSVSPGAIKFPEDGSVTPIIAPAAVYATADSMTNANVSGQMFNITWDFPADPNYFYLIRLHFCDIVSKSLNTLYFNVFINRMLAIPNLDLSSLTSGHLATAYFKDFVVAGNTLVFGNISVQISPPVRNEPGLPDAILNGIEIMRMSNNAGSLDGPFSVDGSYHGGAAAAAAARRKVVAAVGLVIGFAAMGLVALMFIRWRRRPEDWGTSKSFSSWLLPLHITHSGGRKFMSKFRGGGTGGKGGSSSSSSKSRFSGSHKSKSGCSSYLAAGALGLGRYFTFSGLEHATGSFDEKNVIGVGGFGKVYIGVLEDGTKVAVKRGNPSSDQGINEFQTEIEMLSKLRHRHLVSLIGYCDENKEMILVYEFMANGPLRDHLYGGSGHTPLSWKQRLEVCIGAARGLHYLHTGAAQGIIHRDVKTTNILLDENLVAKMADFGLSKAGPSLNQTHVSTAVKGSFGYLDPEYFRRQQLTEKSDVYSFGVVLLEVLCSRPAICPALPRDQVNLAEWAMQWNRKGKMEKIVDPYLVGTVGPASLKKFVEAAEKCLADSGVNRPSMGDVLWNLEYALQLQEAFLGQSGDDDDSGDDIKLPAVAGGRLGDGEKREVGDVADDSTAAAAIPAPVFHGR</sequence>
<evidence type="ECO:0000256" key="8">
    <source>
        <dbReference type="ARBA" id="ARBA00022840"/>
    </source>
</evidence>
<dbReference type="OrthoDB" id="264917at2759"/>
<keyword evidence="4 14" id="KW-0812">Transmembrane</keyword>
<dbReference type="GO" id="GO:0004674">
    <property type="term" value="F:protein serine/threonine kinase activity"/>
    <property type="evidence" value="ECO:0007669"/>
    <property type="project" value="UniProtKB-KW"/>
</dbReference>
<evidence type="ECO:0000256" key="10">
    <source>
        <dbReference type="ARBA" id="ARBA00023136"/>
    </source>
</evidence>
<evidence type="ECO:0000256" key="14">
    <source>
        <dbReference type="SAM" id="Phobius"/>
    </source>
</evidence>
<dbReference type="EC" id="2.7.11.1" evidence="16"/>
<dbReference type="Pfam" id="PF12819">
    <property type="entry name" value="Malectin_like"/>
    <property type="match status" value="1"/>
</dbReference>
<comment type="subcellular location">
    <subcellularLocation>
        <location evidence="1">Membrane</location>
        <topology evidence="1">Single-pass membrane protein</topology>
    </subcellularLocation>
</comment>
<dbReference type="PROSITE" id="PS50011">
    <property type="entry name" value="PROTEIN_KINASE_DOM"/>
    <property type="match status" value="1"/>
</dbReference>
<dbReference type="InterPro" id="IPR000719">
    <property type="entry name" value="Prot_kinase_dom"/>
</dbReference>
<organism evidence="16 17">
    <name type="scientific">Apostasia shenzhenica</name>
    <dbReference type="NCBI Taxonomy" id="1088818"/>
    <lineage>
        <taxon>Eukaryota</taxon>
        <taxon>Viridiplantae</taxon>
        <taxon>Streptophyta</taxon>
        <taxon>Embryophyta</taxon>
        <taxon>Tracheophyta</taxon>
        <taxon>Spermatophyta</taxon>
        <taxon>Magnoliopsida</taxon>
        <taxon>Liliopsida</taxon>
        <taxon>Asparagales</taxon>
        <taxon>Orchidaceae</taxon>
        <taxon>Apostasioideae</taxon>
        <taxon>Apostasia</taxon>
    </lineage>
</organism>
<dbReference type="Pfam" id="PF07714">
    <property type="entry name" value="PK_Tyr_Ser-Thr"/>
    <property type="match status" value="1"/>
</dbReference>
<feature type="compositionally biased region" description="Gly residues" evidence="13">
    <location>
        <begin position="565"/>
        <end position="574"/>
    </location>
</feature>
<feature type="transmembrane region" description="Helical" evidence="14">
    <location>
        <begin position="507"/>
        <end position="528"/>
    </location>
</feature>
<dbReference type="SUPFAM" id="SSF56112">
    <property type="entry name" value="Protein kinase-like (PK-like)"/>
    <property type="match status" value="1"/>
</dbReference>
<keyword evidence="8 12" id="KW-0067">ATP-binding</keyword>
<evidence type="ECO:0000259" key="15">
    <source>
        <dbReference type="PROSITE" id="PS50011"/>
    </source>
</evidence>
<evidence type="ECO:0000256" key="11">
    <source>
        <dbReference type="ARBA" id="ARBA00023180"/>
    </source>
</evidence>
<keyword evidence="10 14" id="KW-0472">Membrane</keyword>
<evidence type="ECO:0000256" key="12">
    <source>
        <dbReference type="PROSITE-ProRule" id="PRU10141"/>
    </source>
</evidence>
<evidence type="ECO:0000256" key="6">
    <source>
        <dbReference type="ARBA" id="ARBA00022741"/>
    </source>
</evidence>
<keyword evidence="17" id="KW-1185">Reference proteome</keyword>
<dbReference type="InterPro" id="IPR001245">
    <property type="entry name" value="Ser-Thr/Tyr_kinase_cat_dom"/>
</dbReference>
<evidence type="ECO:0000256" key="13">
    <source>
        <dbReference type="SAM" id="MobiDB-lite"/>
    </source>
</evidence>
<feature type="region of interest" description="Disordered" evidence="13">
    <location>
        <begin position="905"/>
        <end position="940"/>
    </location>
</feature>
<dbReference type="PROSITE" id="PS00108">
    <property type="entry name" value="PROTEIN_KINASE_ST"/>
    <property type="match status" value="1"/>
</dbReference>
<name>A0A2I0AAF8_9ASPA</name>
<dbReference type="PROSITE" id="PS00107">
    <property type="entry name" value="PROTEIN_KINASE_ATP"/>
    <property type="match status" value="1"/>
</dbReference>
<evidence type="ECO:0000313" key="17">
    <source>
        <dbReference type="Proteomes" id="UP000236161"/>
    </source>
</evidence>
<dbReference type="GO" id="GO:0005524">
    <property type="term" value="F:ATP binding"/>
    <property type="evidence" value="ECO:0007669"/>
    <property type="project" value="UniProtKB-UniRule"/>
</dbReference>
<dbReference type="STRING" id="1088818.A0A2I0AAF8"/>
<dbReference type="CDD" id="cd14066">
    <property type="entry name" value="STKc_IRAK"/>
    <property type="match status" value="1"/>
</dbReference>
<keyword evidence="6 12" id="KW-0547">Nucleotide-binding</keyword>
<feature type="binding site" evidence="12">
    <location>
        <position position="649"/>
    </location>
    <ligand>
        <name>ATP</name>
        <dbReference type="ChEBI" id="CHEBI:30616"/>
    </ligand>
</feature>
<gene>
    <name evidence="16" type="ORF">AXF42_Ash001501</name>
</gene>
<evidence type="ECO:0000256" key="7">
    <source>
        <dbReference type="ARBA" id="ARBA00022777"/>
    </source>
</evidence>
<feature type="region of interest" description="Disordered" evidence="13">
    <location>
        <begin position="563"/>
        <end position="592"/>
    </location>
</feature>
<keyword evidence="11" id="KW-0325">Glycoprotein</keyword>
<dbReference type="PANTHER" id="PTHR47989:SF62">
    <property type="entry name" value="OS05G0423500 PROTEIN"/>
    <property type="match status" value="1"/>
</dbReference>
<dbReference type="InterPro" id="IPR017441">
    <property type="entry name" value="Protein_kinase_ATP_BS"/>
</dbReference>
<keyword evidence="3 16" id="KW-0808">Transferase</keyword>
<dbReference type="PANTHER" id="PTHR47989">
    <property type="entry name" value="OS01G0750732 PROTEIN"/>
    <property type="match status" value="1"/>
</dbReference>
<evidence type="ECO:0000256" key="9">
    <source>
        <dbReference type="ARBA" id="ARBA00022989"/>
    </source>
</evidence>
<dbReference type="FunFam" id="2.60.120.430:FF:000001">
    <property type="entry name" value="Receptor-like protein kinase FERONIA"/>
    <property type="match status" value="1"/>
</dbReference>
<keyword evidence="9 14" id="KW-1133">Transmembrane helix</keyword>
<dbReference type="GO" id="GO:0016020">
    <property type="term" value="C:membrane"/>
    <property type="evidence" value="ECO:0007669"/>
    <property type="project" value="UniProtKB-SubCell"/>
</dbReference>
<dbReference type="EMBL" id="KZ452001">
    <property type="protein sequence ID" value="PKA52521.1"/>
    <property type="molecule type" value="Genomic_DNA"/>
</dbReference>
<protein>
    <submittedName>
        <fullName evidence="16">Putative receptor-like protein kinase</fullName>
        <ecNumber evidence="16">2.7.11.1</ecNumber>
    </submittedName>
</protein>
<feature type="domain" description="Protein kinase" evidence="15">
    <location>
        <begin position="621"/>
        <end position="903"/>
    </location>
</feature>
<dbReference type="Gene3D" id="2.60.120.430">
    <property type="entry name" value="Galactose-binding lectin"/>
    <property type="match status" value="2"/>
</dbReference>
<dbReference type="FunFam" id="1.10.510.10:FF:000058">
    <property type="entry name" value="Receptor-like protein kinase FERONIA"/>
    <property type="match status" value="1"/>
</dbReference>
<evidence type="ECO:0000256" key="2">
    <source>
        <dbReference type="ARBA" id="ARBA00022527"/>
    </source>
</evidence>
<dbReference type="Gene3D" id="3.30.200.20">
    <property type="entry name" value="Phosphorylase Kinase, domain 1"/>
    <property type="match status" value="1"/>
</dbReference>
<dbReference type="Gene3D" id="1.10.510.10">
    <property type="entry name" value="Transferase(Phosphotransferase) domain 1"/>
    <property type="match status" value="1"/>
</dbReference>
<evidence type="ECO:0000256" key="3">
    <source>
        <dbReference type="ARBA" id="ARBA00022679"/>
    </source>
</evidence>
<dbReference type="InterPro" id="IPR011009">
    <property type="entry name" value="Kinase-like_dom_sf"/>
</dbReference>
<keyword evidence="5" id="KW-0732">Signal</keyword>
<evidence type="ECO:0000256" key="4">
    <source>
        <dbReference type="ARBA" id="ARBA00022692"/>
    </source>
</evidence>
<reference evidence="16 17" key="1">
    <citation type="journal article" date="2017" name="Nature">
        <title>The Apostasia genome and the evolution of orchids.</title>
        <authorList>
            <person name="Zhang G.Q."/>
            <person name="Liu K.W."/>
            <person name="Li Z."/>
            <person name="Lohaus R."/>
            <person name="Hsiao Y.Y."/>
            <person name="Niu S.C."/>
            <person name="Wang J.Y."/>
            <person name="Lin Y.C."/>
            <person name="Xu Q."/>
            <person name="Chen L.J."/>
            <person name="Yoshida K."/>
            <person name="Fujiwara S."/>
            <person name="Wang Z.W."/>
            <person name="Zhang Y.Q."/>
            <person name="Mitsuda N."/>
            <person name="Wang M."/>
            <person name="Liu G.H."/>
            <person name="Pecoraro L."/>
            <person name="Huang H.X."/>
            <person name="Xiao X.J."/>
            <person name="Lin M."/>
            <person name="Wu X.Y."/>
            <person name="Wu W.L."/>
            <person name="Chen Y.Y."/>
            <person name="Chang S.B."/>
            <person name="Sakamoto S."/>
            <person name="Ohme-Takagi M."/>
            <person name="Yagi M."/>
            <person name="Zeng S.J."/>
            <person name="Shen C.Y."/>
            <person name="Yeh C.M."/>
            <person name="Luo Y.B."/>
            <person name="Tsai W.C."/>
            <person name="Van de Peer Y."/>
            <person name="Liu Z.J."/>
        </authorList>
    </citation>
    <scope>NUCLEOTIDE SEQUENCE [LARGE SCALE GENOMIC DNA]</scope>
    <source>
        <strain evidence="17">cv. Shenzhen</strain>
        <tissue evidence="16">Stem</tissue>
    </source>
</reference>
<evidence type="ECO:0000256" key="5">
    <source>
        <dbReference type="ARBA" id="ARBA00022729"/>
    </source>
</evidence>
<proteinExistence type="predicted"/>
<dbReference type="Proteomes" id="UP000236161">
    <property type="component" value="Unassembled WGS sequence"/>
</dbReference>
<dbReference type="FunFam" id="2.60.120.430:FF:000005">
    <property type="entry name" value="Putative receptor-like protein kinase"/>
    <property type="match status" value="1"/>
</dbReference>
<evidence type="ECO:0000256" key="1">
    <source>
        <dbReference type="ARBA" id="ARBA00004167"/>
    </source>
</evidence>
<dbReference type="InterPro" id="IPR008271">
    <property type="entry name" value="Ser/Thr_kinase_AS"/>
</dbReference>
<keyword evidence="2" id="KW-0723">Serine/threonine-protein kinase</keyword>
<evidence type="ECO:0000313" key="16">
    <source>
        <dbReference type="EMBL" id="PKA52521.1"/>
    </source>
</evidence>
<keyword evidence="7 16" id="KW-0418">Kinase</keyword>
<accession>A0A2I0AAF8</accession>
<feature type="compositionally biased region" description="Low complexity" evidence="13">
    <location>
        <begin position="575"/>
        <end position="585"/>
    </location>
</feature>
<dbReference type="FunFam" id="3.30.200.20:FF:000039">
    <property type="entry name" value="receptor-like protein kinase FERONIA"/>
    <property type="match status" value="1"/>
</dbReference>